<dbReference type="EMBL" id="BKCN01000020">
    <property type="protein sequence ID" value="GER05237.1"/>
    <property type="molecule type" value="Genomic_DNA"/>
</dbReference>
<dbReference type="Proteomes" id="UP000324996">
    <property type="component" value="Unassembled WGS sequence"/>
</dbReference>
<comment type="caution">
    <text evidence="3">The sequence shown here is derived from an EMBL/GenBank/DDBJ whole genome shotgun (WGS) entry which is preliminary data.</text>
</comment>
<proteinExistence type="predicted"/>
<feature type="domain" description="Aminotransferase class V" evidence="2">
    <location>
        <begin position="53"/>
        <end position="229"/>
    </location>
</feature>
<dbReference type="PANTHER" id="PTHR43586:SF15">
    <property type="entry name" value="BLR3095 PROTEIN"/>
    <property type="match status" value="1"/>
</dbReference>
<name>A0A5A7NBE3_9PROT</name>
<dbReference type="InterPro" id="IPR015421">
    <property type="entry name" value="PyrdxlP-dep_Trfase_major"/>
</dbReference>
<dbReference type="Pfam" id="PF00266">
    <property type="entry name" value="Aminotran_5"/>
    <property type="match status" value="1"/>
</dbReference>
<gene>
    <name evidence="3" type="ORF">JCM17846_29190</name>
</gene>
<dbReference type="InterPro" id="IPR015424">
    <property type="entry name" value="PyrdxlP-dep_Trfase"/>
</dbReference>
<evidence type="ECO:0000259" key="2">
    <source>
        <dbReference type="Pfam" id="PF00266"/>
    </source>
</evidence>
<dbReference type="SUPFAM" id="SSF53383">
    <property type="entry name" value="PLP-dependent transferases"/>
    <property type="match status" value="1"/>
</dbReference>
<dbReference type="PANTHER" id="PTHR43586">
    <property type="entry name" value="CYSTEINE DESULFURASE"/>
    <property type="match status" value="1"/>
</dbReference>
<sequence length="263" mass="29462">MLPCQRHRFQIPRDHCYLNAAYMTPAPTDFIAIGEQSLIERTKPWSVSPADFFKRSERVRSLAAQVMECAPTAVAIVPSVSYGVATAARNLPIQKGQMIITLAQEFPSNYYGWDRLAKDRGAELLMVPGPPEQDWTEAILEFLHEHGPRTALLAIPHVHWSTGAMLDLPRIRDAARHHGAALFLDLTQSLGALPISLSEIDPDFAVAAGYKWLFGPYSLGYLYVSPRWQRGIPLEENWIVRAGADDFSQLVAYQSDYQRCPAL</sequence>
<reference evidence="3 4" key="1">
    <citation type="submission" date="2019-09" db="EMBL/GenBank/DDBJ databases">
        <title>NBRP : Genome information of microbial organism related human and environment.</title>
        <authorList>
            <person name="Hattori M."/>
            <person name="Oshima K."/>
            <person name="Inaba H."/>
            <person name="Suda W."/>
            <person name="Sakamoto M."/>
            <person name="Iino T."/>
            <person name="Kitahara M."/>
            <person name="Oshida Y."/>
            <person name="Iida T."/>
            <person name="Kudo T."/>
            <person name="Itoh T."/>
            <person name="Ohkuma M."/>
        </authorList>
    </citation>
    <scope>NUCLEOTIDE SEQUENCE [LARGE SCALE GENOMIC DNA]</scope>
    <source>
        <strain evidence="3 4">Q-1</strain>
    </source>
</reference>
<dbReference type="Gene3D" id="3.40.640.10">
    <property type="entry name" value="Type I PLP-dependent aspartate aminotransferase-like (Major domain)"/>
    <property type="match status" value="1"/>
</dbReference>
<keyword evidence="4" id="KW-1185">Reference proteome</keyword>
<dbReference type="AlphaFoldDB" id="A0A5A7NBE3"/>
<protein>
    <recommendedName>
        <fullName evidence="2">Aminotransferase class V domain-containing protein</fullName>
    </recommendedName>
</protein>
<dbReference type="Gene3D" id="3.90.1150.10">
    <property type="entry name" value="Aspartate Aminotransferase, domain 1"/>
    <property type="match status" value="1"/>
</dbReference>
<organism evidence="3 4">
    <name type="scientific">Iodidimonas nitroreducens</name>
    <dbReference type="NCBI Taxonomy" id="1236968"/>
    <lineage>
        <taxon>Bacteria</taxon>
        <taxon>Pseudomonadati</taxon>
        <taxon>Pseudomonadota</taxon>
        <taxon>Alphaproteobacteria</taxon>
        <taxon>Iodidimonadales</taxon>
        <taxon>Iodidimonadaceae</taxon>
        <taxon>Iodidimonas</taxon>
    </lineage>
</organism>
<evidence type="ECO:0000313" key="3">
    <source>
        <dbReference type="EMBL" id="GER05237.1"/>
    </source>
</evidence>
<dbReference type="InterPro" id="IPR000192">
    <property type="entry name" value="Aminotrans_V_dom"/>
</dbReference>
<evidence type="ECO:0000313" key="4">
    <source>
        <dbReference type="Proteomes" id="UP000324996"/>
    </source>
</evidence>
<evidence type="ECO:0000256" key="1">
    <source>
        <dbReference type="ARBA" id="ARBA00022898"/>
    </source>
</evidence>
<keyword evidence="1" id="KW-0663">Pyridoxal phosphate</keyword>
<accession>A0A5A7NBE3</accession>
<dbReference type="InterPro" id="IPR015422">
    <property type="entry name" value="PyrdxlP-dep_Trfase_small"/>
</dbReference>